<dbReference type="Gene3D" id="3.30.200.20">
    <property type="entry name" value="Phosphorylase Kinase, domain 1"/>
    <property type="match status" value="1"/>
</dbReference>
<dbReference type="RefSeq" id="XP_064710958.1">
    <property type="nucleotide sequence ID" value="XM_064848334.1"/>
</dbReference>
<protein>
    <recommendedName>
        <fullName evidence="3">Protein kinase domain-containing protein</fullName>
    </recommendedName>
</protein>
<keyword evidence="2" id="KW-1185">Reference proteome</keyword>
<comment type="caution">
    <text evidence="1">The sequence shown here is derived from an EMBL/GenBank/DDBJ whole genome shotgun (WGS) entry which is preliminary data.</text>
</comment>
<sequence>MEAVSSTTTRAELKALEMFRSVSSEHAPHLVHYKQVMQGSNGPLPGGYLNFTVMTKMPGDSLHNLYYWGMPTEEREVIIKEFLVALRSIYANGIEPVDCALRNVLWDSETKKCTIIDFEIWRGTEEVVENEVKELQRWGLVRQPAAKDHWAAWNAQFR</sequence>
<evidence type="ECO:0008006" key="3">
    <source>
        <dbReference type="Google" id="ProtNLM"/>
    </source>
</evidence>
<dbReference type="Gene3D" id="1.10.510.10">
    <property type="entry name" value="Transferase(Phosphotransferase) domain 1"/>
    <property type="match status" value="1"/>
</dbReference>
<proteinExistence type="predicted"/>
<dbReference type="Proteomes" id="UP001358417">
    <property type="component" value="Unassembled WGS sequence"/>
</dbReference>
<evidence type="ECO:0000313" key="1">
    <source>
        <dbReference type="EMBL" id="KAK5062686.1"/>
    </source>
</evidence>
<accession>A0AAV9NPG3</accession>
<dbReference type="InterPro" id="IPR011009">
    <property type="entry name" value="Kinase-like_dom_sf"/>
</dbReference>
<dbReference type="SUPFAM" id="SSF56112">
    <property type="entry name" value="Protein kinase-like (PK-like)"/>
    <property type="match status" value="1"/>
</dbReference>
<organism evidence="1 2">
    <name type="scientific">Exophiala bonariae</name>
    <dbReference type="NCBI Taxonomy" id="1690606"/>
    <lineage>
        <taxon>Eukaryota</taxon>
        <taxon>Fungi</taxon>
        <taxon>Dikarya</taxon>
        <taxon>Ascomycota</taxon>
        <taxon>Pezizomycotina</taxon>
        <taxon>Eurotiomycetes</taxon>
        <taxon>Chaetothyriomycetidae</taxon>
        <taxon>Chaetothyriales</taxon>
        <taxon>Herpotrichiellaceae</taxon>
        <taxon>Exophiala</taxon>
    </lineage>
</organism>
<dbReference type="EMBL" id="JAVRRD010000002">
    <property type="protein sequence ID" value="KAK5062686.1"/>
    <property type="molecule type" value="Genomic_DNA"/>
</dbReference>
<dbReference type="AlphaFoldDB" id="A0AAV9NPG3"/>
<gene>
    <name evidence="1" type="ORF">LTR84_004759</name>
</gene>
<name>A0AAV9NPG3_9EURO</name>
<reference evidence="1 2" key="1">
    <citation type="submission" date="2023-08" db="EMBL/GenBank/DDBJ databases">
        <title>Black Yeasts Isolated from many extreme environments.</title>
        <authorList>
            <person name="Coleine C."/>
            <person name="Stajich J.E."/>
            <person name="Selbmann L."/>
        </authorList>
    </citation>
    <scope>NUCLEOTIDE SEQUENCE [LARGE SCALE GENOMIC DNA]</scope>
    <source>
        <strain evidence="1 2">CCFEE 5792</strain>
    </source>
</reference>
<dbReference type="GeneID" id="89972937"/>
<evidence type="ECO:0000313" key="2">
    <source>
        <dbReference type="Proteomes" id="UP001358417"/>
    </source>
</evidence>